<keyword evidence="1" id="KW-0812">Transmembrane</keyword>
<organism evidence="2 3">
    <name type="scientific">Strigamia maritima</name>
    <name type="common">European centipede</name>
    <name type="synonym">Geophilus maritimus</name>
    <dbReference type="NCBI Taxonomy" id="126957"/>
    <lineage>
        <taxon>Eukaryota</taxon>
        <taxon>Metazoa</taxon>
        <taxon>Ecdysozoa</taxon>
        <taxon>Arthropoda</taxon>
        <taxon>Myriapoda</taxon>
        <taxon>Chilopoda</taxon>
        <taxon>Pleurostigmophora</taxon>
        <taxon>Geophilomorpha</taxon>
        <taxon>Linotaeniidae</taxon>
        <taxon>Strigamia</taxon>
    </lineage>
</organism>
<keyword evidence="1" id="KW-0472">Membrane</keyword>
<dbReference type="HOGENOM" id="CLU_2471921_0_0_1"/>
<dbReference type="AlphaFoldDB" id="T1JBJ2"/>
<dbReference type="EnsemblMetazoa" id="SMAR011139-RA">
    <property type="protein sequence ID" value="SMAR011139-PA"/>
    <property type="gene ID" value="SMAR011139"/>
</dbReference>
<reference evidence="3" key="1">
    <citation type="submission" date="2011-05" db="EMBL/GenBank/DDBJ databases">
        <authorList>
            <person name="Richards S.R."/>
            <person name="Qu J."/>
            <person name="Jiang H."/>
            <person name="Jhangiani S.N."/>
            <person name="Agravi P."/>
            <person name="Goodspeed R."/>
            <person name="Gross S."/>
            <person name="Mandapat C."/>
            <person name="Jackson L."/>
            <person name="Mathew T."/>
            <person name="Pu L."/>
            <person name="Thornton R."/>
            <person name="Saada N."/>
            <person name="Wilczek-Boney K.B."/>
            <person name="Lee S."/>
            <person name="Kovar C."/>
            <person name="Wu Y."/>
            <person name="Scherer S.E."/>
            <person name="Worley K.C."/>
            <person name="Muzny D.M."/>
            <person name="Gibbs R."/>
        </authorList>
    </citation>
    <scope>NUCLEOTIDE SEQUENCE</scope>
    <source>
        <strain evidence="3">Brora</strain>
    </source>
</reference>
<evidence type="ECO:0000313" key="3">
    <source>
        <dbReference type="Proteomes" id="UP000014500"/>
    </source>
</evidence>
<reference evidence="2" key="2">
    <citation type="submission" date="2015-02" db="UniProtKB">
        <authorList>
            <consortium name="EnsemblMetazoa"/>
        </authorList>
    </citation>
    <scope>IDENTIFICATION</scope>
</reference>
<accession>T1JBJ2</accession>
<proteinExistence type="predicted"/>
<evidence type="ECO:0000313" key="2">
    <source>
        <dbReference type="EnsemblMetazoa" id="SMAR011139-PA"/>
    </source>
</evidence>
<protein>
    <submittedName>
        <fullName evidence="2">Uncharacterized protein</fullName>
    </submittedName>
</protein>
<sequence>MPVALSSSLEAAPPMKTNGGCVLKINKLIFILMPIGLVLLCVVSDRLSFLSFSPSSSLYPKFKPPPPSACWQWRLYNLSVYSPFRSEM</sequence>
<keyword evidence="3" id="KW-1185">Reference proteome</keyword>
<feature type="transmembrane region" description="Helical" evidence="1">
    <location>
        <begin position="25"/>
        <end position="43"/>
    </location>
</feature>
<keyword evidence="1" id="KW-1133">Transmembrane helix</keyword>
<dbReference type="Proteomes" id="UP000014500">
    <property type="component" value="Unassembled WGS sequence"/>
</dbReference>
<evidence type="ECO:0000256" key="1">
    <source>
        <dbReference type="SAM" id="Phobius"/>
    </source>
</evidence>
<name>T1JBJ2_STRMM</name>
<dbReference type="EMBL" id="JH432011">
    <property type="status" value="NOT_ANNOTATED_CDS"/>
    <property type="molecule type" value="Genomic_DNA"/>
</dbReference>